<dbReference type="AlphaFoldDB" id="A0A0N5BTW9"/>
<feature type="compositionally biased region" description="Low complexity" evidence="1">
    <location>
        <begin position="167"/>
        <end position="182"/>
    </location>
</feature>
<evidence type="ECO:0000256" key="1">
    <source>
        <dbReference type="SAM" id="MobiDB-lite"/>
    </source>
</evidence>
<reference evidence="4" key="1">
    <citation type="submission" date="2017-02" db="UniProtKB">
        <authorList>
            <consortium name="WormBaseParasite"/>
        </authorList>
    </citation>
    <scope>IDENTIFICATION</scope>
</reference>
<keyword evidence="2" id="KW-0472">Membrane</keyword>
<accession>A0A0N5BTW9</accession>
<evidence type="ECO:0000256" key="2">
    <source>
        <dbReference type="SAM" id="Phobius"/>
    </source>
</evidence>
<name>A0A0N5BTW9_STREA</name>
<feature type="transmembrane region" description="Helical" evidence="2">
    <location>
        <begin position="508"/>
        <end position="531"/>
    </location>
</feature>
<dbReference type="WBParaSite" id="SPAL_0000929300.1">
    <property type="protein sequence ID" value="SPAL_0000929300.1"/>
    <property type="gene ID" value="SPAL_0000929300"/>
</dbReference>
<feature type="region of interest" description="Disordered" evidence="1">
    <location>
        <begin position="162"/>
        <end position="190"/>
    </location>
</feature>
<evidence type="ECO:0000313" key="4">
    <source>
        <dbReference type="WBParaSite" id="SPAL_0000929300.1"/>
    </source>
</evidence>
<keyword evidence="3" id="KW-1185">Reference proteome</keyword>
<feature type="transmembrane region" description="Helical" evidence="2">
    <location>
        <begin position="50"/>
        <end position="67"/>
    </location>
</feature>
<sequence length="648" mass="74667">MEYSNDTIKCQLHYNDDYKEGKPFLEKHDTIIQSTNFKKKNEVWATRDRLLIIVIIQICIVFLWILHEAIRFDHSCSSQLSSSMSNSYPFTTDSGSLNRLSRSLIDETTKEPEIIALPNGTLLKVISRKRKIVVYKKPDDVDLENMPGEKNSRGILVGRKKIRVRVTTPSPNDSNDNNSTTTNDKKRRPIQRRYHLLTGANNKNLKNHYTSTKKESTSDGKVNTWLHGIVNPNDPQFTNKGEIRAVKVKVAKKKPKIDLEQVGMDGKYIQNYNIDHDMDIKNEKGNNFNVQSKSQDTGREVINDAISNNKNEGNNIKESGDNYDKGSLGIPFTFLLNSEKEINKFAKSGDEFKYTSDDIPPTEYHEGENINNKKNNILNENILTKQPPEKEEEEQRFEEVPPNILTPNPSMTYFDNKDYYTTDKEEKEIKEAFKDPITVDTLQKNTTSPNNFTTELSRFSYNTTCILRTLLAFWCLAQLSTLIFFLIGLILNYSTLRCLFIPHIISEALFTIIASIYCITITLFSTVLYFLVTSKEMDFEKLLKWLALSFVILFLVLLHAWILDKKIKYFKRNEYKDEVKSEVVEILHNDDPEMEKIVKSKKRTPNVVLSSGSSNCSNYDSNNGSLVKLYSHGDYGRRLHLLDRMSIV</sequence>
<feature type="transmembrane region" description="Helical" evidence="2">
    <location>
        <begin position="543"/>
        <end position="563"/>
    </location>
</feature>
<proteinExistence type="predicted"/>
<keyword evidence="2" id="KW-1133">Transmembrane helix</keyword>
<feature type="transmembrane region" description="Helical" evidence="2">
    <location>
        <begin position="471"/>
        <end position="496"/>
    </location>
</feature>
<organism evidence="3 4">
    <name type="scientific">Strongyloides papillosus</name>
    <name type="common">Intestinal threadworm</name>
    <dbReference type="NCBI Taxonomy" id="174720"/>
    <lineage>
        <taxon>Eukaryota</taxon>
        <taxon>Metazoa</taxon>
        <taxon>Ecdysozoa</taxon>
        <taxon>Nematoda</taxon>
        <taxon>Chromadorea</taxon>
        <taxon>Rhabditida</taxon>
        <taxon>Tylenchina</taxon>
        <taxon>Panagrolaimomorpha</taxon>
        <taxon>Strongyloidoidea</taxon>
        <taxon>Strongyloididae</taxon>
        <taxon>Strongyloides</taxon>
    </lineage>
</organism>
<evidence type="ECO:0000313" key="3">
    <source>
        <dbReference type="Proteomes" id="UP000046392"/>
    </source>
</evidence>
<protein>
    <submittedName>
        <fullName evidence="4">MARVEL domain-containing protein</fullName>
    </submittedName>
</protein>
<keyword evidence="2" id="KW-0812">Transmembrane</keyword>
<dbReference type="Proteomes" id="UP000046392">
    <property type="component" value="Unplaced"/>
</dbReference>